<keyword evidence="4" id="KW-0671">Queuosine biosynthesis</keyword>
<dbReference type="EMBL" id="JAENHO010000012">
    <property type="protein sequence ID" value="MBL7259924.1"/>
    <property type="molecule type" value="Genomic_DNA"/>
</dbReference>
<evidence type="ECO:0000256" key="2">
    <source>
        <dbReference type="ARBA" id="ARBA00022679"/>
    </source>
</evidence>
<evidence type="ECO:0000313" key="6">
    <source>
        <dbReference type="Proteomes" id="UP000598996"/>
    </source>
</evidence>
<accession>A0ABS1VZM8</accession>
<proteinExistence type="predicted"/>
<dbReference type="Proteomes" id="UP000598996">
    <property type="component" value="Unassembled WGS sequence"/>
</dbReference>
<dbReference type="Gene3D" id="3.40.1780.10">
    <property type="entry name" value="QueA-like"/>
    <property type="match status" value="1"/>
</dbReference>
<gene>
    <name evidence="5" type="ORF">JKJ07_36945</name>
</gene>
<reference evidence="5 6" key="1">
    <citation type="submission" date="2021-01" db="EMBL/GenBank/DDBJ databases">
        <title>Actinoplanes sp. nov. LDG1-01 isolated from lichen.</title>
        <authorList>
            <person name="Saeng-In P."/>
            <person name="Phongsopitanun W."/>
            <person name="Kanchanasin P."/>
            <person name="Yuki M."/>
            <person name="Kudo T."/>
            <person name="Ohkuma M."/>
            <person name="Tanasupawat S."/>
        </authorList>
    </citation>
    <scope>NUCLEOTIDE SEQUENCE [LARGE SCALE GENOMIC DNA]</scope>
    <source>
        <strain evidence="5 6">LDG1-01</strain>
    </source>
</reference>
<evidence type="ECO:0000313" key="5">
    <source>
        <dbReference type="EMBL" id="MBL7259924.1"/>
    </source>
</evidence>
<evidence type="ECO:0000256" key="4">
    <source>
        <dbReference type="ARBA" id="ARBA00022785"/>
    </source>
</evidence>
<dbReference type="InterPro" id="IPR042119">
    <property type="entry name" value="QueA_dom2"/>
</dbReference>
<comment type="caution">
    <text evidence="5">The sequence shown here is derived from an EMBL/GenBank/DDBJ whole genome shotgun (WGS) entry which is preliminary data.</text>
</comment>
<dbReference type="Gene3D" id="2.40.10.240">
    <property type="entry name" value="QueA-like"/>
    <property type="match status" value="1"/>
</dbReference>
<dbReference type="PANTHER" id="PTHR30307:SF0">
    <property type="entry name" value="S-ADENOSYLMETHIONINE:TRNA RIBOSYLTRANSFERASE-ISOMERASE"/>
    <property type="match status" value="1"/>
</dbReference>
<keyword evidence="6" id="KW-1185">Reference proteome</keyword>
<dbReference type="PANTHER" id="PTHR30307">
    <property type="entry name" value="S-ADENOSYLMETHIONINE:TRNA RIBOSYLTRANSFERASE-ISOMERASE"/>
    <property type="match status" value="1"/>
</dbReference>
<evidence type="ECO:0000256" key="3">
    <source>
        <dbReference type="ARBA" id="ARBA00022691"/>
    </source>
</evidence>
<protein>
    <submittedName>
        <fullName evidence="5">S-adenosylmethionine:tRNA ribosyltransferase-isomerase</fullName>
    </submittedName>
</protein>
<dbReference type="InterPro" id="IPR003699">
    <property type="entry name" value="QueA"/>
</dbReference>
<dbReference type="RefSeq" id="WP_202996616.1">
    <property type="nucleotide sequence ID" value="NZ_JAENHO010000012.1"/>
</dbReference>
<keyword evidence="1" id="KW-0963">Cytoplasm</keyword>
<dbReference type="Pfam" id="PF02547">
    <property type="entry name" value="Queuosine_synth"/>
    <property type="match status" value="1"/>
</dbReference>
<dbReference type="InterPro" id="IPR042118">
    <property type="entry name" value="QueA_dom1"/>
</dbReference>
<sequence length="314" mass="34022">MTVTFSLPPALEARTPAEPRDGVRLMVSRGTSVSHHRFTELPHLLDPGDLLVVNNSGTLPAALQTLDGVLVHVSTSQPDGSWLVELRDTDIARTGLRLRVPEGSLTLLRPFTSRLWVAAADVPGDRVSYLTRHGRAIRYSYTDRDWPIETYQNVYATVPGSAEMPSAGRPLTGAVLAALAGQGVLVAPITLHTGVASAEVDEPPYPEWFRIPPSTAGLISHVRASGGRVIAVGTTVVRALETGTGEGWTDLVISPDHPIRVVDGLLTGLHEPRASHLMMLTAVAGEDALRESYTEALREHYLWHEFGDVHLLLR</sequence>
<keyword evidence="2" id="KW-0808">Transferase</keyword>
<organism evidence="5 6">
    <name type="scientific">Paractinoplanes lichenicola</name>
    <dbReference type="NCBI Taxonomy" id="2802976"/>
    <lineage>
        <taxon>Bacteria</taxon>
        <taxon>Bacillati</taxon>
        <taxon>Actinomycetota</taxon>
        <taxon>Actinomycetes</taxon>
        <taxon>Micromonosporales</taxon>
        <taxon>Micromonosporaceae</taxon>
        <taxon>Paractinoplanes</taxon>
    </lineage>
</organism>
<dbReference type="SUPFAM" id="SSF111337">
    <property type="entry name" value="QueA-like"/>
    <property type="match status" value="1"/>
</dbReference>
<evidence type="ECO:0000256" key="1">
    <source>
        <dbReference type="ARBA" id="ARBA00022490"/>
    </source>
</evidence>
<dbReference type="PROSITE" id="PS50890">
    <property type="entry name" value="PUA"/>
    <property type="match status" value="1"/>
</dbReference>
<keyword evidence="3" id="KW-0949">S-adenosyl-L-methionine</keyword>
<name>A0ABS1VZM8_9ACTN</name>
<dbReference type="InterPro" id="IPR036100">
    <property type="entry name" value="QueA_sf"/>
</dbReference>